<sequence>MATRARSGRHWAHCPRLRDHKNINVPPTRESPEVINPEQATLCDRILEVMFPEEKKRLPTLSCHRAKLISELRRANEVVMRISVKDTTKLNSLMHATTYVVIETMEMFREKKVQRNKEPFWRRKIEESIDT</sequence>
<keyword evidence="2" id="KW-1185">Reference proteome</keyword>
<accession>A0AA36AY62</accession>
<organism evidence="1 2">
    <name type="scientific">Octopus vulgaris</name>
    <name type="common">Common octopus</name>
    <dbReference type="NCBI Taxonomy" id="6645"/>
    <lineage>
        <taxon>Eukaryota</taxon>
        <taxon>Metazoa</taxon>
        <taxon>Spiralia</taxon>
        <taxon>Lophotrochozoa</taxon>
        <taxon>Mollusca</taxon>
        <taxon>Cephalopoda</taxon>
        <taxon>Coleoidea</taxon>
        <taxon>Octopodiformes</taxon>
        <taxon>Octopoda</taxon>
        <taxon>Incirrata</taxon>
        <taxon>Octopodidae</taxon>
        <taxon>Octopus</taxon>
    </lineage>
</organism>
<evidence type="ECO:0000313" key="2">
    <source>
        <dbReference type="Proteomes" id="UP001162480"/>
    </source>
</evidence>
<dbReference type="AlphaFoldDB" id="A0AA36AY62"/>
<gene>
    <name evidence="1" type="ORF">OCTVUL_1B023116</name>
</gene>
<dbReference type="Proteomes" id="UP001162480">
    <property type="component" value="Chromosome 6"/>
</dbReference>
<protein>
    <submittedName>
        <fullName evidence="1">Uncharacterized protein</fullName>
    </submittedName>
</protein>
<reference evidence="1" key="1">
    <citation type="submission" date="2023-08" db="EMBL/GenBank/DDBJ databases">
        <authorList>
            <person name="Alioto T."/>
            <person name="Alioto T."/>
            <person name="Gomez Garrido J."/>
        </authorList>
    </citation>
    <scope>NUCLEOTIDE SEQUENCE</scope>
</reference>
<dbReference type="EMBL" id="OX597819">
    <property type="protein sequence ID" value="CAI9724455.1"/>
    <property type="molecule type" value="Genomic_DNA"/>
</dbReference>
<evidence type="ECO:0000313" key="1">
    <source>
        <dbReference type="EMBL" id="CAI9724455.1"/>
    </source>
</evidence>
<proteinExistence type="predicted"/>
<name>A0AA36AY62_OCTVU</name>